<evidence type="ECO:0000313" key="1">
    <source>
        <dbReference type="EMBL" id="CAF3824296.1"/>
    </source>
</evidence>
<organism evidence="1 2">
    <name type="scientific">Rotaria magnacalcarata</name>
    <dbReference type="NCBI Taxonomy" id="392030"/>
    <lineage>
        <taxon>Eukaryota</taxon>
        <taxon>Metazoa</taxon>
        <taxon>Spiralia</taxon>
        <taxon>Gnathifera</taxon>
        <taxon>Rotifera</taxon>
        <taxon>Eurotatoria</taxon>
        <taxon>Bdelloidea</taxon>
        <taxon>Philodinida</taxon>
        <taxon>Philodinidae</taxon>
        <taxon>Rotaria</taxon>
    </lineage>
</organism>
<feature type="non-terminal residue" evidence="1">
    <location>
        <position position="25"/>
    </location>
</feature>
<comment type="caution">
    <text evidence="1">The sequence shown here is derived from an EMBL/GenBank/DDBJ whole genome shotgun (WGS) entry which is preliminary data.</text>
</comment>
<protein>
    <submittedName>
        <fullName evidence="1">Uncharacterized protein</fullName>
    </submittedName>
</protein>
<sequence>MLDIGRDVNRYGAQRVDSRLCVIVG</sequence>
<reference evidence="1" key="1">
    <citation type="submission" date="2021-02" db="EMBL/GenBank/DDBJ databases">
        <authorList>
            <person name="Nowell W R."/>
        </authorList>
    </citation>
    <scope>NUCLEOTIDE SEQUENCE</scope>
</reference>
<dbReference type="EMBL" id="CAJOBH010000900">
    <property type="protein sequence ID" value="CAF3824296.1"/>
    <property type="molecule type" value="Genomic_DNA"/>
</dbReference>
<dbReference type="Proteomes" id="UP000681967">
    <property type="component" value="Unassembled WGS sequence"/>
</dbReference>
<gene>
    <name evidence="1" type="ORF">BYL167_LOCUS4306</name>
</gene>
<proteinExistence type="predicted"/>
<evidence type="ECO:0000313" key="2">
    <source>
        <dbReference type="Proteomes" id="UP000681967"/>
    </source>
</evidence>
<name>A0A8S2JVH8_9BILA</name>
<dbReference type="AlphaFoldDB" id="A0A8S2JVH8"/>
<accession>A0A8S2JVH8</accession>
<feature type="non-terminal residue" evidence="1">
    <location>
        <position position="1"/>
    </location>
</feature>